<dbReference type="GO" id="GO:0016491">
    <property type="term" value="F:oxidoreductase activity"/>
    <property type="evidence" value="ECO:0007669"/>
    <property type="project" value="UniProtKB-KW"/>
</dbReference>
<gene>
    <name evidence="4" type="ORF">MC7420_7225</name>
</gene>
<dbReference type="eggNOG" id="COG0300">
    <property type="taxonomic scope" value="Bacteria"/>
</dbReference>
<dbReference type="SUPFAM" id="SSF51735">
    <property type="entry name" value="NAD(P)-binding Rossmann-fold domains"/>
    <property type="match status" value="1"/>
</dbReference>
<dbReference type="GO" id="GO:0016020">
    <property type="term" value="C:membrane"/>
    <property type="evidence" value="ECO:0007669"/>
    <property type="project" value="TreeGrafter"/>
</dbReference>
<dbReference type="PRINTS" id="PR00080">
    <property type="entry name" value="SDRFAMILY"/>
</dbReference>
<dbReference type="PANTHER" id="PTHR44196">
    <property type="entry name" value="DEHYDROGENASE/REDUCTASE SDR FAMILY MEMBER 7B"/>
    <property type="match status" value="1"/>
</dbReference>
<dbReference type="CDD" id="cd05233">
    <property type="entry name" value="SDR_c"/>
    <property type="match status" value="1"/>
</dbReference>
<comment type="similarity">
    <text evidence="1 3">Belongs to the short-chain dehydrogenases/reductases (SDR) family.</text>
</comment>
<dbReference type="HOGENOM" id="CLU_010194_2_1_3"/>
<evidence type="ECO:0000313" key="4">
    <source>
        <dbReference type="EMBL" id="EDX78572.1"/>
    </source>
</evidence>
<dbReference type="PIRSF" id="PIRSF000126">
    <property type="entry name" value="11-beta-HSD1"/>
    <property type="match status" value="1"/>
</dbReference>
<dbReference type="Gene3D" id="3.40.50.720">
    <property type="entry name" value="NAD(P)-binding Rossmann-like Domain"/>
    <property type="match status" value="1"/>
</dbReference>
<dbReference type="InterPro" id="IPR002347">
    <property type="entry name" value="SDR_fam"/>
</dbReference>
<keyword evidence="2" id="KW-0560">Oxidoreductase</keyword>
<dbReference type="STRING" id="118168.MC7420_7225"/>
<dbReference type="InterPro" id="IPR036291">
    <property type="entry name" value="NAD(P)-bd_dom_sf"/>
</dbReference>
<dbReference type="Pfam" id="PF00106">
    <property type="entry name" value="adh_short"/>
    <property type="match status" value="1"/>
</dbReference>
<dbReference type="EMBL" id="DS989841">
    <property type="protein sequence ID" value="EDX78572.1"/>
    <property type="molecule type" value="Genomic_DNA"/>
</dbReference>
<protein>
    <submittedName>
        <fullName evidence="4">Oxidoreductase, short chain dehydrogenase/reductase family</fullName>
    </submittedName>
</protein>
<organism evidence="4 5">
    <name type="scientific">Coleofasciculus chthonoplastes PCC 7420</name>
    <dbReference type="NCBI Taxonomy" id="118168"/>
    <lineage>
        <taxon>Bacteria</taxon>
        <taxon>Bacillati</taxon>
        <taxon>Cyanobacteriota</taxon>
        <taxon>Cyanophyceae</taxon>
        <taxon>Coleofasciculales</taxon>
        <taxon>Coleofasciculaceae</taxon>
        <taxon>Coleofasciculus</taxon>
    </lineage>
</organism>
<reference evidence="4 5" key="1">
    <citation type="submission" date="2008-07" db="EMBL/GenBank/DDBJ databases">
        <authorList>
            <person name="Tandeau de Marsac N."/>
            <person name="Ferriera S."/>
            <person name="Johnson J."/>
            <person name="Kravitz S."/>
            <person name="Beeson K."/>
            <person name="Sutton G."/>
            <person name="Rogers Y.-H."/>
            <person name="Friedman R."/>
            <person name="Frazier M."/>
            <person name="Venter J.C."/>
        </authorList>
    </citation>
    <scope>NUCLEOTIDE SEQUENCE [LARGE SCALE GENOMIC DNA]</scope>
    <source>
        <strain evidence="4 5">PCC 7420</strain>
    </source>
</reference>
<dbReference type="OrthoDB" id="9808814at2"/>
<sequence length="262" mass="28876">MSTALITGASAGLGATFAQELAKRQTDLVIVARSQDKLQQLAQDLQATYGIQVEVIPQDLTVPDAVPNVFEIVNQKNISIDLLINNAGFGDYGAFSQTSRRKQLEMIQLNILALVDLTHHFLPQMQQRGSGSIINLCSIAGFQPLPYLSIYSATKAFVLSFSEALWAENQHTGVKILAACPGPTETNFFTTANFAEYAPESLKQQQTDSPEVVVQEILQALDADDCTVVTGRWQNNFIANLPRLLPRKTLVQLVEQQFRPQK</sequence>
<accession>B4VHJ6</accession>
<proteinExistence type="inferred from homology"/>
<dbReference type="RefSeq" id="WP_006098048.1">
    <property type="nucleotide sequence ID" value="NZ_DS989841.1"/>
</dbReference>
<name>B4VHJ6_9CYAN</name>
<evidence type="ECO:0000256" key="1">
    <source>
        <dbReference type="ARBA" id="ARBA00006484"/>
    </source>
</evidence>
<evidence type="ECO:0000256" key="3">
    <source>
        <dbReference type="RuleBase" id="RU000363"/>
    </source>
</evidence>
<dbReference type="PANTHER" id="PTHR44196:SF2">
    <property type="entry name" value="SHORT-CHAIN DEHYDROGENASE-RELATED"/>
    <property type="match status" value="1"/>
</dbReference>
<dbReference type="Proteomes" id="UP000003835">
    <property type="component" value="Unassembled WGS sequence"/>
</dbReference>
<evidence type="ECO:0000313" key="5">
    <source>
        <dbReference type="Proteomes" id="UP000003835"/>
    </source>
</evidence>
<keyword evidence="5" id="KW-1185">Reference proteome</keyword>
<dbReference type="AlphaFoldDB" id="B4VHJ6"/>
<evidence type="ECO:0000256" key="2">
    <source>
        <dbReference type="ARBA" id="ARBA00023002"/>
    </source>
</evidence>
<dbReference type="PRINTS" id="PR00081">
    <property type="entry name" value="GDHRDH"/>
</dbReference>